<name>A0AA38TDY0_9ASTR</name>
<dbReference type="AlphaFoldDB" id="A0AA38TDY0"/>
<reference evidence="1" key="1">
    <citation type="submission" date="2023-03" db="EMBL/GenBank/DDBJ databases">
        <title>Chromosome-scale reference genome and RAD-based genetic map of yellow starthistle (Centaurea solstitialis) reveal putative structural variation and QTLs associated with invader traits.</title>
        <authorList>
            <person name="Reatini B."/>
            <person name="Cang F.A."/>
            <person name="Jiang Q."/>
            <person name="Mckibben M.T.W."/>
            <person name="Barker M.S."/>
            <person name="Rieseberg L.H."/>
            <person name="Dlugosch K.M."/>
        </authorList>
    </citation>
    <scope>NUCLEOTIDE SEQUENCE</scope>
    <source>
        <strain evidence="1">CAN-66</strain>
        <tissue evidence="1">Leaf</tissue>
    </source>
</reference>
<dbReference type="PANTHER" id="PTHR33103:SF19">
    <property type="entry name" value="OS09G0544700 PROTEIN"/>
    <property type="match status" value="1"/>
</dbReference>
<dbReference type="PANTHER" id="PTHR33103">
    <property type="entry name" value="OS01G0153900 PROTEIN"/>
    <property type="match status" value="1"/>
</dbReference>
<dbReference type="EMBL" id="JARYMX010000003">
    <property type="protein sequence ID" value="KAJ9555228.1"/>
    <property type="molecule type" value="Genomic_DNA"/>
</dbReference>
<dbReference type="InterPro" id="IPR007750">
    <property type="entry name" value="DUF674"/>
</dbReference>
<evidence type="ECO:0000313" key="1">
    <source>
        <dbReference type="EMBL" id="KAJ9555228.1"/>
    </source>
</evidence>
<dbReference type="Pfam" id="PF05056">
    <property type="entry name" value="DUF674"/>
    <property type="match status" value="2"/>
</dbReference>
<evidence type="ECO:0000313" key="2">
    <source>
        <dbReference type="Proteomes" id="UP001172457"/>
    </source>
</evidence>
<organism evidence="1 2">
    <name type="scientific">Centaurea solstitialis</name>
    <name type="common">yellow star-thistle</name>
    <dbReference type="NCBI Taxonomy" id="347529"/>
    <lineage>
        <taxon>Eukaryota</taxon>
        <taxon>Viridiplantae</taxon>
        <taxon>Streptophyta</taxon>
        <taxon>Embryophyta</taxon>
        <taxon>Tracheophyta</taxon>
        <taxon>Spermatophyta</taxon>
        <taxon>Magnoliopsida</taxon>
        <taxon>eudicotyledons</taxon>
        <taxon>Gunneridae</taxon>
        <taxon>Pentapetalae</taxon>
        <taxon>asterids</taxon>
        <taxon>campanulids</taxon>
        <taxon>Asterales</taxon>
        <taxon>Asteraceae</taxon>
        <taxon>Carduoideae</taxon>
        <taxon>Cardueae</taxon>
        <taxon>Centaureinae</taxon>
        <taxon>Centaurea</taxon>
    </lineage>
</organism>
<protein>
    <submittedName>
        <fullName evidence="1">Uncharacterized protein</fullName>
    </submittedName>
</protein>
<gene>
    <name evidence="1" type="ORF">OSB04_009842</name>
</gene>
<proteinExistence type="predicted"/>
<sequence length="149" mass="16908">MASSSITAKWANKTSLRLSINKKTHKVMYAQARKESVDFLFKIFFLPLGTIMKLLQEQRVVLCDWFGSKEFIAADSGFVKDEVAYMIKDDLEVKPWSPADTLTTLSEFGLEDYDDLEEKVVSLGTKEGMMLLKASFECKEVLTTVFLAE</sequence>
<comment type="caution">
    <text evidence="1">The sequence shown here is derived from an EMBL/GenBank/DDBJ whole genome shotgun (WGS) entry which is preliminary data.</text>
</comment>
<accession>A0AA38TDY0</accession>
<keyword evidence="2" id="KW-1185">Reference proteome</keyword>
<dbReference type="Proteomes" id="UP001172457">
    <property type="component" value="Chromosome 3"/>
</dbReference>